<feature type="non-terminal residue" evidence="2">
    <location>
        <position position="1"/>
    </location>
</feature>
<keyword evidence="2" id="KW-0413">Isomerase</keyword>
<dbReference type="Pfam" id="PF00160">
    <property type="entry name" value="Pro_isomerase"/>
    <property type="match status" value="1"/>
</dbReference>
<dbReference type="AlphaFoldDB" id="D9PF21"/>
<accession>D9PF21</accession>
<evidence type="ECO:0000259" key="1">
    <source>
        <dbReference type="Pfam" id="PF00160"/>
    </source>
</evidence>
<name>D9PF21_9ZZZZ</name>
<dbReference type="InterPro" id="IPR029000">
    <property type="entry name" value="Cyclophilin-like_dom_sf"/>
</dbReference>
<comment type="caution">
    <text evidence="2">The sequence shown here is derived from an EMBL/GenBank/DDBJ whole genome shotgun (WGS) entry which is preliminary data.</text>
</comment>
<dbReference type="Gene3D" id="2.40.100.10">
    <property type="entry name" value="Cyclophilin-like"/>
    <property type="match status" value="1"/>
</dbReference>
<proteinExistence type="predicted"/>
<reference evidence="2" key="1">
    <citation type="submission" date="2010-07" db="EMBL/GenBank/DDBJ databases">
        <authorList>
            <consortium name="CONSOLIDER consortium CSD2007-00005"/>
            <person name="Guazzaroni M.-E."/>
            <person name="Richter M."/>
            <person name="Garcia-Salamanca A."/>
            <person name="Yarza P."/>
            <person name="Ferrer M."/>
        </authorList>
    </citation>
    <scope>NUCLEOTIDE SEQUENCE</scope>
</reference>
<organism evidence="2">
    <name type="scientific">sediment metagenome</name>
    <dbReference type="NCBI Taxonomy" id="749907"/>
    <lineage>
        <taxon>unclassified sequences</taxon>
        <taxon>metagenomes</taxon>
        <taxon>ecological metagenomes</taxon>
    </lineage>
</organism>
<reference evidence="2" key="2">
    <citation type="journal article" date="2011" name="Microb. Ecol.">
        <title>Taxonomic and Functional Metagenomic Profiling of the Microbial Community in the Anoxic Sediment of a Sub-saline Shallow Lake (Laguna de Carrizo, Central Spain).</title>
        <authorList>
            <person name="Ferrer M."/>
            <person name="Guazzaroni M.E."/>
            <person name="Richter M."/>
            <person name="Garcia-Salamanca A."/>
            <person name="Yarza P."/>
            <person name="Suarez-Suarez A."/>
            <person name="Solano J."/>
            <person name="Alcaide M."/>
            <person name="van Dillewijn P."/>
            <person name="Molina-Henares M.A."/>
            <person name="Lopez-Cortes N."/>
            <person name="Al-Ramahi Y."/>
            <person name="Guerrero C."/>
            <person name="Acosta A."/>
            <person name="de Eugenio L.I."/>
            <person name="Martinez V."/>
            <person name="Marques S."/>
            <person name="Rojo F."/>
            <person name="Santero E."/>
            <person name="Genilloud O."/>
            <person name="Perez-Perez J."/>
            <person name="Rossello-Mora R."/>
            <person name="Ramos J.L."/>
        </authorList>
    </citation>
    <scope>NUCLEOTIDE SEQUENCE</scope>
</reference>
<gene>
    <name evidence="2" type="primary">Ppil1</name>
    <name evidence="2" type="ORF">LDC_0099</name>
</gene>
<protein>
    <submittedName>
        <fullName evidence="2">Peptidyl-prolyl cis-trans isomerase-like 1</fullName>
        <ecNumber evidence="2">5.2.1.8</ecNumber>
    </submittedName>
</protein>
<dbReference type="EMBL" id="ADZX01000009">
    <property type="protein sequence ID" value="EFK97815.1"/>
    <property type="molecule type" value="Genomic_DNA"/>
</dbReference>
<dbReference type="EC" id="5.2.1.8" evidence="2"/>
<feature type="domain" description="PPIase cyclophilin-type" evidence="1">
    <location>
        <begin position="4"/>
        <end position="42"/>
    </location>
</feature>
<evidence type="ECO:0000313" key="2">
    <source>
        <dbReference type="EMBL" id="EFK97815.1"/>
    </source>
</evidence>
<dbReference type="SUPFAM" id="SSF50891">
    <property type="entry name" value="Cyclophilin-like"/>
    <property type="match status" value="1"/>
</dbReference>
<dbReference type="GO" id="GO:0003755">
    <property type="term" value="F:peptidyl-prolyl cis-trans isomerase activity"/>
    <property type="evidence" value="ECO:0007669"/>
    <property type="project" value="UniProtKB-EC"/>
</dbReference>
<sequence length="46" mass="5115">RSTDHHAIFGEVTEGLDVVEKIGETKTGSQDRPISEVKIEKAYITE</sequence>
<dbReference type="InterPro" id="IPR002130">
    <property type="entry name" value="Cyclophilin-type_PPIase_dom"/>
</dbReference>